<sequence>MINITASLGVDLNNILASHLPDREETAPVSLLSLIPPRYAFLFIFLAALSDCTAFTDLPPRRPDAGEDGDVECVVGERLENYSGPPGTQGVGFCQPEIVEVTRCDPREETVIQEEILPQEEITGNGIDENCDGTAVPCLPPIIDSTETIGMVIGHQEGSDCFGTDNICDGDTVYFSFSTNAVTEANEVPEAMSFYFIVSRLGETETIRPRLAGDNYDATTMLFTTGAYPYIVSVEAESYVCGLSTVGAQQLELYVDPFCVEGARHEQYSGPTGTMNVGICQPYVEECQDRGDGIQYYQIQAEILPTSETCNNGVDEDCDGYDTGEIAFPLYHVDFGNRNLVSIPFIDAEADGLLLETTVDLGNAIADTFEPDDGDSIGISVWDQETQTRRRTSGDYYSGAFLWDSPERLTLGHVYEVSLFRNLRAPGTVFSTSLTITGDIPAAGSIRQPLYHIDDGNLNWISIPWYREDLATTVDLCNSIASAFSWPMEGDTVTTSVWNPVDQTGRWTTGDFSDGIFNWDSEEGYPVEQGRPYTVSVYRASRLPGEAFTINWF</sequence>
<proteinExistence type="predicted"/>
<evidence type="ECO:0000313" key="2">
    <source>
        <dbReference type="Proteomes" id="UP000231343"/>
    </source>
</evidence>
<dbReference type="EMBL" id="PEYM01000065">
    <property type="protein sequence ID" value="PIS30035.1"/>
    <property type="molecule type" value="Genomic_DNA"/>
</dbReference>
<dbReference type="AlphaFoldDB" id="A0A2H0XYG1"/>
<organism evidence="1 2">
    <name type="scientific">Candidatus Saganbacteria bacterium CG08_land_8_20_14_0_20_45_16</name>
    <dbReference type="NCBI Taxonomy" id="2014293"/>
    <lineage>
        <taxon>Bacteria</taxon>
        <taxon>Bacillati</taxon>
        <taxon>Saganbacteria</taxon>
    </lineage>
</organism>
<protein>
    <submittedName>
        <fullName evidence="1">Uncharacterized protein</fullName>
    </submittedName>
</protein>
<reference evidence="1 2" key="1">
    <citation type="submission" date="2017-09" db="EMBL/GenBank/DDBJ databases">
        <title>Depth-based differentiation of microbial function through sediment-hosted aquifers and enrichment of novel symbionts in the deep terrestrial subsurface.</title>
        <authorList>
            <person name="Probst A.J."/>
            <person name="Ladd B."/>
            <person name="Jarett J.K."/>
            <person name="Geller-Mcgrath D.E."/>
            <person name="Sieber C.M."/>
            <person name="Emerson J.B."/>
            <person name="Anantharaman K."/>
            <person name="Thomas B.C."/>
            <person name="Malmstrom R."/>
            <person name="Stieglmeier M."/>
            <person name="Klingl A."/>
            <person name="Woyke T."/>
            <person name="Ryan C.M."/>
            <person name="Banfield J.F."/>
        </authorList>
    </citation>
    <scope>NUCLEOTIDE SEQUENCE [LARGE SCALE GENOMIC DNA]</scope>
    <source>
        <strain evidence="1">CG08_land_8_20_14_0_20_45_16</strain>
    </source>
</reference>
<name>A0A2H0XYG1_UNCSA</name>
<comment type="caution">
    <text evidence="1">The sequence shown here is derived from an EMBL/GenBank/DDBJ whole genome shotgun (WGS) entry which is preliminary data.</text>
</comment>
<accession>A0A2H0XYG1</accession>
<dbReference type="Proteomes" id="UP000231343">
    <property type="component" value="Unassembled WGS sequence"/>
</dbReference>
<gene>
    <name evidence="1" type="ORF">COT42_03755</name>
</gene>
<evidence type="ECO:0000313" key="1">
    <source>
        <dbReference type="EMBL" id="PIS30035.1"/>
    </source>
</evidence>